<feature type="transmembrane region" description="Helical" evidence="8">
    <location>
        <begin position="305"/>
        <end position="324"/>
    </location>
</feature>
<keyword evidence="7 8" id="KW-0472">Membrane</keyword>
<keyword evidence="10" id="KW-1185">Reference proteome</keyword>
<keyword evidence="5 8" id="KW-0812">Transmembrane</keyword>
<evidence type="ECO:0000256" key="7">
    <source>
        <dbReference type="ARBA" id="ARBA00023136"/>
    </source>
</evidence>
<dbReference type="OrthoDB" id="1675410at2"/>
<comment type="similarity">
    <text evidence="2">Belongs to the amino acid-polyamine-organocation (APC) superfamily. Spore germination protein (SGP) (TC 2.A.3.9) family.</text>
</comment>
<dbReference type="Proteomes" id="UP000237798">
    <property type="component" value="Unassembled WGS sequence"/>
</dbReference>
<dbReference type="Pfam" id="PF03845">
    <property type="entry name" value="Spore_permease"/>
    <property type="match status" value="1"/>
</dbReference>
<feature type="transmembrane region" description="Helical" evidence="8">
    <location>
        <begin position="6"/>
        <end position="26"/>
    </location>
</feature>
<evidence type="ECO:0000313" key="10">
    <source>
        <dbReference type="Proteomes" id="UP000237798"/>
    </source>
</evidence>
<evidence type="ECO:0000256" key="1">
    <source>
        <dbReference type="ARBA" id="ARBA00004141"/>
    </source>
</evidence>
<organism evidence="9 10">
    <name type="scientific">Clostridium luticellarii</name>
    <dbReference type="NCBI Taxonomy" id="1691940"/>
    <lineage>
        <taxon>Bacteria</taxon>
        <taxon>Bacillati</taxon>
        <taxon>Bacillota</taxon>
        <taxon>Clostridia</taxon>
        <taxon>Eubacteriales</taxon>
        <taxon>Clostridiaceae</taxon>
        <taxon>Clostridium</taxon>
    </lineage>
</organism>
<feature type="transmembrane region" description="Helical" evidence="8">
    <location>
        <begin position="215"/>
        <end position="236"/>
    </location>
</feature>
<evidence type="ECO:0000256" key="3">
    <source>
        <dbReference type="ARBA" id="ARBA00022448"/>
    </source>
</evidence>
<accession>A0A2T0BM81</accession>
<evidence type="ECO:0000256" key="2">
    <source>
        <dbReference type="ARBA" id="ARBA00007998"/>
    </source>
</evidence>
<dbReference type="PANTHER" id="PTHR34975:SF2">
    <property type="entry name" value="SPORE GERMINATION PROTEIN A2"/>
    <property type="match status" value="1"/>
</dbReference>
<dbReference type="PANTHER" id="PTHR34975">
    <property type="entry name" value="SPORE GERMINATION PROTEIN A2"/>
    <property type="match status" value="1"/>
</dbReference>
<evidence type="ECO:0000256" key="8">
    <source>
        <dbReference type="SAM" id="Phobius"/>
    </source>
</evidence>
<dbReference type="RefSeq" id="WP_106009630.1">
    <property type="nucleotide sequence ID" value="NZ_PVXP01000027.1"/>
</dbReference>
<dbReference type="GO" id="GO:0016020">
    <property type="term" value="C:membrane"/>
    <property type="evidence" value="ECO:0007669"/>
    <property type="project" value="UniProtKB-SubCell"/>
</dbReference>
<feature type="transmembrane region" description="Helical" evidence="8">
    <location>
        <begin position="80"/>
        <end position="98"/>
    </location>
</feature>
<feature type="transmembrane region" description="Helical" evidence="8">
    <location>
        <begin position="38"/>
        <end position="60"/>
    </location>
</feature>
<sequence>MNEGNIGLFQAVCLVVLAIINKIFYASTATIVQRVGTAAWYSTIGSCIISIIFFYITYMLMRRFPGMNLIEVLDEVVGKFFGKILGMILCVYCVFYAGSNLREFVDMIKIYNLPKTPPSFIMGSILLVSILIAYFGFKGLGQLCGICLVPVIVGLVLVFSMAYPIYNFNHLKPYLGYGISNTLWSEFLRSSSYDEALILFIVPNSLRDLEETKKAGIISIIFSGVVFMFCFLFYLASFNYAFGKENISGIFELSRTIYFNRFIQRVETIFLVTWIIPSMITTAIAFYICISIYCKIYHVKDHRPLLLPFAFLVFIVAIIPQNMLELVSINLVFIREYSMVINYFIPAAVLVIAIIFKKKGGNQNVQKN</sequence>
<gene>
    <name evidence="9" type="primary">gerAB_1</name>
    <name evidence="9" type="ORF">CLLU_20410</name>
</gene>
<protein>
    <submittedName>
        <fullName evidence="9">Spore germination protein A2</fullName>
    </submittedName>
</protein>
<evidence type="ECO:0000313" key="9">
    <source>
        <dbReference type="EMBL" id="PRR84987.1"/>
    </source>
</evidence>
<dbReference type="InterPro" id="IPR004761">
    <property type="entry name" value="Spore_GerAB"/>
</dbReference>
<comment type="caution">
    <text evidence="9">The sequence shown here is derived from an EMBL/GenBank/DDBJ whole genome shotgun (WGS) entry which is preliminary data.</text>
</comment>
<evidence type="ECO:0000256" key="4">
    <source>
        <dbReference type="ARBA" id="ARBA00022544"/>
    </source>
</evidence>
<feature type="transmembrane region" description="Helical" evidence="8">
    <location>
        <begin position="119"/>
        <end position="137"/>
    </location>
</feature>
<comment type="subcellular location">
    <subcellularLocation>
        <location evidence="1">Membrane</location>
        <topology evidence="1">Multi-pass membrane protein</topology>
    </subcellularLocation>
</comment>
<dbReference type="GO" id="GO:0009847">
    <property type="term" value="P:spore germination"/>
    <property type="evidence" value="ECO:0007669"/>
    <property type="project" value="InterPro"/>
</dbReference>
<feature type="transmembrane region" description="Helical" evidence="8">
    <location>
        <begin position="336"/>
        <end position="356"/>
    </location>
</feature>
<keyword evidence="4" id="KW-0309">Germination</keyword>
<evidence type="ECO:0000256" key="5">
    <source>
        <dbReference type="ARBA" id="ARBA00022692"/>
    </source>
</evidence>
<proteinExistence type="inferred from homology"/>
<dbReference type="EMBL" id="PVXP01000027">
    <property type="protein sequence ID" value="PRR84987.1"/>
    <property type="molecule type" value="Genomic_DNA"/>
</dbReference>
<evidence type="ECO:0000256" key="6">
    <source>
        <dbReference type="ARBA" id="ARBA00022989"/>
    </source>
</evidence>
<feature type="transmembrane region" description="Helical" evidence="8">
    <location>
        <begin position="143"/>
        <end position="166"/>
    </location>
</feature>
<dbReference type="NCBIfam" id="TIGR00912">
    <property type="entry name" value="2A0309"/>
    <property type="match status" value="1"/>
</dbReference>
<keyword evidence="6 8" id="KW-1133">Transmembrane helix</keyword>
<feature type="transmembrane region" description="Helical" evidence="8">
    <location>
        <begin position="269"/>
        <end position="293"/>
    </location>
</feature>
<reference evidence="9 10" key="1">
    <citation type="submission" date="2018-03" db="EMBL/GenBank/DDBJ databases">
        <title>Genome sequence of Clostridium luticellarii DSM 29923.</title>
        <authorList>
            <person name="Poehlein A."/>
            <person name="Daniel R."/>
        </authorList>
    </citation>
    <scope>NUCLEOTIDE SEQUENCE [LARGE SCALE GENOMIC DNA]</scope>
    <source>
        <strain evidence="9 10">DSM 29923</strain>
    </source>
</reference>
<keyword evidence="3" id="KW-0813">Transport</keyword>
<dbReference type="Gene3D" id="1.20.1740.10">
    <property type="entry name" value="Amino acid/polyamine transporter I"/>
    <property type="match status" value="1"/>
</dbReference>
<name>A0A2T0BM81_9CLOT</name>
<dbReference type="AlphaFoldDB" id="A0A2T0BM81"/>